<proteinExistence type="predicted"/>
<evidence type="ECO:0000313" key="4">
    <source>
        <dbReference type="EMBL" id="KRH41343.1"/>
    </source>
</evidence>
<dbReference type="PANTHER" id="PTHR24078:SF175">
    <property type="entry name" value="DNAJ HEAT SHOCK FAMILY PROTEIN"/>
    <property type="match status" value="1"/>
</dbReference>
<keyword evidence="6" id="KW-1185">Reference proteome</keyword>
<dbReference type="PROSITE" id="PS50076">
    <property type="entry name" value="DNAJ_2"/>
    <property type="match status" value="1"/>
</dbReference>
<dbReference type="InterPro" id="IPR036869">
    <property type="entry name" value="J_dom_sf"/>
</dbReference>
<dbReference type="InterPro" id="IPR018253">
    <property type="entry name" value="DnaJ_domain_CS"/>
</dbReference>
<evidence type="ECO:0000256" key="2">
    <source>
        <dbReference type="SAM" id="Coils"/>
    </source>
</evidence>
<dbReference type="EnsemblPlants" id="KRH41343">
    <property type="protein sequence ID" value="KRH41343"/>
    <property type="gene ID" value="GLYMA_08G024300"/>
</dbReference>
<dbReference type="CDD" id="cd06257">
    <property type="entry name" value="DnaJ"/>
    <property type="match status" value="1"/>
</dbReference>
<dbReference type="OrthoDB" id="550424at2759"/>
<gene>
    <name evidence="4" type="ORF">GLYMA_08G024300</name>
</gene>
<dbReference type="Gramene" id="KRH41343">
    <property type="protein sequence ID" value="KRH41343"/>
    <property type="gene ID" value="GLYMA_08G024300"/>
</dbReference>
<dbReference type="InterPro" id="IPR002939">
    <property type="entry name" value="DnaJ_C"/>
</dbReference>
<dbReference type="InterPro" id="IPR051339">
    <property type="entry name" value="DnaJ_subfamily_B"/>
</dbReference>
<dbReference type="InterPro" id="IPR001623">
    <property type="entry name" value="DnaJ_domain"/>
</dbReference>
<accession>A0A0R0IQU3</accession>
<dbReference type="InterPro" id="IPR008971">
    <property type="entry name" value="HSP40/DnaJ_pept-bd"/>
</dbReference>
<keyword evidence="2" id="KW-0175">Coiled coil</keyword>
<dbReference type="SMR" id="A0A0R0IQU3"/>
<dbReference type="EMBL" id="CM000841">
    <property type="protein sequence ID" value="KRH41343.1"/>
    <property type="molecule type" value="Genomic_DNA"/>
</dbReference>
<dbReference type="Pfam" id="PF00226">
    <property type="entry name" value="DnaJ"/>
    <property type="match status" value="1"/>
</dbReference>
<feature type="coiled-coil region" evidence="2">
    <location>
        <begin position="7"/>
        <end position="41"/>
    </location>
</feature>
<reference evidence="4 5" key="1">
    <citation type="journal article" date="2010" name="Nature">
        <title>Genome sequence of the palaeopolyploid soybean.</title>
        <authorList>
            <person name="Schmutz J."/>
            <person name="Cannon S.B."/>
            <person name="Schlueter J."/>
            <person name="Ma J."/>
            <person name="Mitros T."/>
            <person name="Nelson W."/>
            <person name="Hyten D.L."/>
            <person name="Song Q."/>
            <person name="Thelen J.J."/>
            <person name="Cheng J."/>
            <person name="Xu D."/>
            <person name="Hellsten U."/>
            <person name="May G.D."/>
            <person name="Yu Y."/>
            <person name="Sakurai T."/>
            <person name="Umezawa T."/>
            <person name="Bhattacharyya M.K."/>
            <person name="Sandhu D."/>
            <person name="Valliyodan B."/>
            <person name="Lindquist E."/>
            <person name="Peto M."/>
            <person name="Grant D."/>
            <person name="Shu S."/>
            <person name="Goodstein D."/>
            <person name="Barry K."/>
            <person name="Futrell-Griggs M."/>
            <person name="Abernathy B."/>
            <person name="Du J."/>
            <person name="Tian Z."/>
            <person name="Zhu L."/>
            <person name="Gill N."/>
            <person name="Joshi T."/>
            <person name="Libault M."/>
            <person name="Sethuraman A."/>
            <person name="Zhang X.-C."/>
            <person name="Shinozaki K."/>
            <person name="Nguyen H.T."/>
            <person name="Wing R.A."/>
            <person name="Cregan P."/>
            <person name="Specht J."/>
            <person name="Grimwood J."/>
            <person name="Rokhsar D."/>
            <person name="Stacey G."/>
            <person name="Shoemaker R.C."/>
            <person name="Jackson S.A."/>
        </authorList>
    </citation>
    <scope>NUCLEOTIDE SEQUENCE [LARGE SCALE GENOMIC DNA]</scope>
    <source>
        <strain evidence="5">cv. Williams 82</strain>
        <tissue evidence="4">Callus</tissue>
    </source>
</reference>
<dbReference type="AlphaFoldDB" id="A0A0R0IQU3"/>
<name>A0A0R0IQU3_SOYBN</name>
<dbReference type="GO" id="GO:0006457">
    <property type="term" value="P:protein folding"/>
    <property type="evidence" value="ECO:0007669"/>
    <property type="project" value="InterPro"/>
</dbReference>
<evidence type="ECO:0000313" key="6">
    <source>
        <dbReference type="Proteomes" id="UP000008827"/>
    </source>
</evidence>
<dbReference type="GO" id="GO:0051082">
    <property type="term" value="F:unfolded protein binding"/>
    <property type="evidence" value="ECO:0000318"/>
    <property type="project" value="GO_Central"/>
</dbReference>
<evidence type="ECO:0000259" key="3">
    <source>
        <dbReference type="PROSITE" id="PS50076"/>
    </source>
</evidence>
<dbReference type="SUPFAM" id="SSF49493">
    <property type="entry name" value="HSP40/DnaJ peptide-binding domain"/>
    <property type="match status" value="1"/>
</dbReference>
<dbReference type="Proteomes" id="UP000008827">
    <property type="component" value="Chromosome 8"/>
</dbReference>
<evidence type="ECO:0000256" key="1">
    <source>
        <dbReference type="ARBA" id="ARBA00023186"/>
    </source>
</evidence>
<dbReference type="GO" id="GO:0005829">
    <property type="term" value="C:cytosol"/>
    <property type="evidence" value="ECO:0000318"/>
    <property type="project" value="GO_Central"/>
</dbReference>
<keyword evidence="1" id="KW-0143">Chaperone</keyword>
<dbReference type="InParanoid" id="A0A0R0IQU3"/>
<dbReference type="Gene3D" id="2.60.260.20">
    <property type="entry name" value="Urease metallochaperone UreE, N-terminal domain"/>
    <property type="match status" value="1"/>
</dbReference>
<feature type="domain" description="J" evidence="3">
    <location>
        <begin position="5"/>
        <end position="58"/>
    </location>
</feature>
<dbReference type="PROSITE" id="PS00636">
    <property type="entry name" value="DNAJ_1"/>
    <property type="match status" value="1"/>
</dbReference>
<dbReference type="Gene3D" id="1.10.287.110">
    <property type="entry name" value="DnaJ domain"/>
    <property type="match status" value="1"/>
</dbReference>
<dbReference type="GO" id="GO:0051087">
    <property type="term" value="F:protein-folding chaperone binding"/>
    <property type="evidence" value="ECO:0000318"/>
    <property type="project" value="GO_Central"/>
</dbReference>
<dbReference type="SUPFAM" id="SSF46565">
    <property type="entry name" value="Chaperone J-domain"/>
    <property type="match status" value="1"/>
</dbReference>
<protein>
    <recommendedName>
        <fullName evidence="3">J domain-containing protein</fullName>
    </recommendedName>
</protein>
<organism evidence="4">
    <name type="scientific">Glycine max</name>
    <name type="common">Soybean</name>
    <name type="synonym">Glycine hispida</name>
    <dbReference type="NCBI Taxonomy" id="3847"/>
    <lineage>
        <taxon>Eukaryota</taxon>
        <taxon>Viridiplantae</taxon>
        <taxon>Streptophyta</taxon>
        <taxon>Embryophyta</taxon>
        <taxon>Tracheophyta</taxon>
        <taxon>Spermatophyta</taxon>
        <taxon>Magnoliopsida</taxon>
        <taxon>eudicotyledons</taxon>
        <taxon>Gunneridae</taxon>
        <taxon>Pentapetalae</taxon>
        <taxon>rosids</taxon>
        <taxon>fabids</taxon>
        <taxon>Fabales</taxon>
        <taxon>Fabaceae</taxon>
        <taxon>Papilionoideae</taxon>
        <taxon>50 kb inversion clade</taxon>
        <taxon>NPAAA clade</taxon>
        <taxon>indigoferoid/millettioid clade</taxon>
        <taxon>Phaseoleae</taxon>
        <taxon>Glycine</taxon>
        <taxon>Glycine subgen. Soja</taxon>
    </lineage>
</organism>
<reference evidence="5" key="2">
    <citation type="submission" date="2018-02" db="UniProtKB">
        <authorList>
            <consortium name="EnsemblPlants"/>
        </authorList>
    </citation>
    <scope>IDENTIFICATION</scope>
    <source>
        <strain evidence="5">Williams 82</strain>
    </source>
</reference>
<evidence type="ECO:0000313" key="5">
    <source>
        <dbReference type="EnsemblPlants" id="KRH41343"/>
    </source>
</evidence>
<reference evidence="4" key="3">
    <citation type="submission" date="2018-07" db="EMBL/GenBank/DDBJ databases">
        <title>WGS assembly of Glycine max.</title>
        <authorList>
            <person name="Schmutz J."/>
            <person name="Cannon S."/>
            <person name="Schlueter J."/>
            <person name="Ma J."/>
            <person name="Mitros T."/>
            <person name="Nelson W."/>
            <person name="Hyten D."/>
            <person name="Song Q."/>
            <person name="Thelen J."/>
            <person name="Cheng J."/>
            <person name="Xu D."/>
            <person name="Hellsten U."/>
            <person name="May G."/>
            <person name="Yu Y."/>
            <person name="Sakurai T."/>
            <person name="Umezawa T."/>
            <person name="Bhattacharyya M."/>
            <person name="Sandhu D."/>
            <person name="Valliyodan B."/>
            <person name="Lindquist E."/>
            <person name="Peto M."/>
            <person name="Grant D."/>
            <person name="Shu S."/>
            <person name="Goodstein D."/>
            <person name="Barry K."/>
            <person name="Futrell-Griggs M."/>
            <person name="Abernathy B."/>
            <person name="Du J."/>
            <person name="Tian Z."/>
            <person name="Zhu L."/>
            <person name="Gill N."/>
            <person name="Joshi T."/>
            <person name="Libault M."/>
            <person name="Sethuraman A."/>
            <person name="Zhang X."/>
            <person name="Shinozaki K."/>
            <person name="Nguyen H."/>
            <person name="Wing R."/>
            <person name="Cregan P."/>
            <person name="Specht J."/>
            <person name="Grimwood J."/>
            <person name="Rokhsar D."/>
            <person name="Stacey G."/>
            <person name="Shoemaker R."/>
            <person name="Jackson S."/>
        </authorList>
    </citation>
    <scope>NUCLEOTIDE SEQUENCE</scope>
    <source>
        <tissue evidence="4">Callus</tissue>
    </source>
</reference>
<dbReference type="Pfam" id="PF01556">
    <property type="entry name" value="DnaJ_C"/>
    <property type="match status" value="1"/>
</dbReference>
<sequence length="181" mass="20685">MGAGDYYKKLKVRHDATDEELKKAYKKKEEFEAKFKQVSEAYDVLSDPKKRQLYDFYGDHYPIESNSFSKENGDGNMRLAVVSECSLICILEDLYKGCKKKYKRERNDLVVIQKILLVDALKGKTLNLTTLDGRDLTIQVTDIVKSGYELVVPNEGACPSQRNLARKEISESSLMLCFHQG</sequence>
<dbReference type="SMART" id="SM00271">
    <property type="entry name" value="DnaJ"/>
    <property type="match status" value="1"/>
</dbReference>
<dbReference type="PANTHER" id="PTHR24078">
    <property type="entry name" value="DNAJ HOMOLOG SUBFAMILY C MEMBER"/>
    <property type="match status" value="1"/>
</dbReference>
<dbReference type="STRING" id="3847.A0A0R0IQU3"/>